<feature type="transmembrane region" description="Helical" evidence="1">
    <location>
        <begin position="20"/>
        <end position="40"/>
    </location>
</feature>
<dbReference type="HOGENOM" id="CLU_3189818_0_0_11"/>
<evidence type="ECO:0000313" key="3">
    <source>
        <dbReference type="Proteomes" id="UP000034034"/>
    </source>
</evidence>
<evidence type="ECO:0000256" key="1">
    <source>
        <dbReference type="SAM" id="Phobius"/>
    </source>
</evidence>
<keyword evidence="3" id="KW-1185">Reference proteome</keyword>
<evidence type="ECO:0000313" key="2">
    <source>
        <dbReference type="EMBL" id="AKG44747.1"/>
    </source>
</evidence>
<dbReference type="AlphaFoldDB" id="A0A0F7FXC4"/>
<organism evidence="2 3">
    <name type="scientific">Streptomyces xiamenensis</name>
    <dbReference type="NCBI Taxonomy" id="408015"/>
    <lineage>
        <taxon>Bacteria</taxon>
        <taxon>Bacillati</taxon>
        <taxon>Actinomycetota</taxon>
        <taxon>Actinomycetes</taxon>
        <taxon>Kitasatosporales</taxon>
        <taxon>Streptomycetaceae</taxon>
        <taxon>Streptomyces</taxon>
    </lineage>
</organism>
<accession>A0A0F7FXC4</accession>
<dbReference type="Proteomes" id="UP000034034">
    <property type="component" value="Chromosome"/>
</dbReference>
<keyword evidence="1" id="KW-1133">Transmembrane helix</keyword>
<protein>
    <submittedName>
        <fullName evidence="2">Uncharacterized protein</fullName>
    </submittedName>
</protein>
<reference evidence="2" key="1">
    <citation type="submission" date="2019-08" db="EMBL/GenBank/DDBJ databases">
        <title>Complete genome sequence of a mangrove-derived Streptomyces xiamenensis.</title>
        <authorList>
            <person name="Xu J."/>
        </authorList>
    </citation>
    <scope>NUCLEOTIDE SEQUENCE</scope>
    <source>
        <strain evidence="2">318</strain>
    </source>
</reference>
<gene>
    <name evidence="2" type="ORF">SXIM_33630</name>
</gene>
<name>A0A0F7FXC4_9ACTN</name>
<dbReference type="KEGG" id="sxi:SXIM_33630"/>
<dbReference type="PATRIC" id="fig|408015.6.peg.3404"/>
<dbReference type="STRING" id="408015.SXIM_33630"/>
<sequence length="46" mass="4866">MRCAEGRRCAGCGRLVYVKGAATLCLWLAVLAGAFVLLLVRTARVG</sequence>
<keyword evidence="1" id="KW-0472">Membrane</keyword>
<proteinExistence type="predicted"/>
<keyword evidence="1" id="KW-0812">Transmembrane</keyword>
<dbReference type="EMBL" id="CP009922">
    <property type="protein sequence ID" value="AKG44747.1"/>
    <property type="molecule type" value="Genomic_DNA"/>
</dbReference>